<dbReference type="EMBL" id="VSRR010068687">
    <property type="protein sequence ID" value="MPC85519.1"/>
    <property type="molecule type" value="Genomic_DNA"/>
</dbReference>
<proteinExistence type="predicted"/>
<dbReference type="AlphaFoldDB" id="A0A5B7ITQ6"/>
<protein>
    <submittedName>
        <fullName evidence="3">Uncharacterized protein</fullName>
    </submittedName>
</protein>
<accession>A0A5B7ITQ6</accession>
<gene>
    <name evidence="3" type="ORF">E2C01_080298</name>
</gene>
<reference evidence="3 4" key="1">
    <citation type="submission" date="2019-05" db="EMBL/GenBank/DDBJ databases">
        <title>Another draft genome of Portunus trituberculatus and its Hox gene families provides insights of decapod evolution.</title>
        <authorList>
            <person name="Jeong J.-H."/>
            <person name="Song I."/>
            <person name="Kim S."/>
            <person name="Choi T."/>
            <person name="Kim D."/>
            <person name="Ryu S."/>
            <person name="Kim W."/>
        </authorList>
    </citation>
    <scope>NUCLEOTIDE SEQUENCE [LARGE SCALE GENOMIC DNA]</scope>
    <source>
        <tissue evidence="3">Muscle</tissue>
    </source>
</reference>
<keyword evidence="4" id="KW-1185">Reference proteome</keyword>
<comment type="caution">
    <text evidence="3">The sequence shown here is derived from an EMBL/GenBank/DDBJ whole genome shotgun (WGS) entry which is preliminary data.</text>
</comment>
<sequence length="99" mass="11288">MLIFIYLFFFIYLFIFFFLGKRRTNRNSKDENAVIGQLDGPKGPKDSRLETRIVNGSIVGNKMSSGATHTDSKITNYFSPSRTKTTKSDVGLDKQQRNT</sequence>
<evidence type="ECO:0000256" key="2">
    <source>
        <dbReference type="SAM" id="Phobius"/>
    </source>
</evidence>
<keyword evidence="2" id="KW-0812">Transmembrane</keyword>
<keyword evidence="2" id="KW-1133">Transmembrane helix</keyword>
<name>A0A5B7ITQ6_PORTR</name>
<evidence type="ECO:0000313" key="4">
    <source>
        <dbReference type="Proteomes" id="UP000324222"/>
    </source>
</evidence>
<dbReference type="OrthoDB" id="5560686at2759"/>
<feature type="region of interest" description="Disordered" evidence="1">
    <location>
        <begin position="63"/>
        <end position="99"/>
    </location>
</feature>
<evidence type="ECO:0000313" key="3">
    <source>
        <dbReference type="EMBL" id="MPC85519.1"/>
    </source>
</evidence>
<feature type="compositionally biased region" description="Polar residues" evidence="1">
    <location>
        <begin position="63"/>
        <end position="83"/>
    </location>
</feature>
<feature type="transmembrane region" description="Helical" evidence="2">
    <location>
        <begin position="6"/>
        <end position="21"/>
    </location>
</feature>
<feature type="compositionally biased region" description="Basic and acidic residues" evidence="1">
    <location>
        <begin position="86"/>
        <end position="99"/>
    </location>
</feature>
<evidence type="ECO:0000256" key="1">
    <source>
        <dbReference type="SAM" id="MobiDB-lite"/>
    </source>
</evidence>
<dbReference type="Proteomes" id="UP000324222">
    <property type="component" value="Unassembled WGS sequence"/>
</dbReference>
<keyword evidence="2" id="KW-0472">Membrane</keyword>
<organism evidence="3 4">
    <name type="scientific">Portunus trituberculatus</name>
    <name type="common">Swimming crab</name>
    <name type="synonym">Neptunus trituberculatus</name>
    <dbReference type="NCBI Taxonomy" id="210409"/>
    <lineage>
        <taxon>Eukaryota</taxon>
        <taxon>Metazoa</taxon>
        <taxon>Ecdysozoa</taxon>
        <taxon>Arthropoda</taxon>
        <taxon>Crustacea</taxon>
        <taxon>Multicrustacea</taxon>
        <taxon>Malacostraca</taxon>
        <taxon>Eumalacostraca</taxon>
        <taxon>Eucarida</taxon>
        <taxon>Decapoda</taxon>
        <taxon>Pleocyemata</taxon>
        <taxon>Brachyura</taxon>
        <taxon>Eubrachyura</taxon>
        <taxon>Portunoidea</taxon>
        <taxon>Portunidae</taxon>
        <taxon>Portuninae</taxon>
        <taxon>Portunus</taxon>
    </lineage>
</organism>